<dbReference type="KEGG" id="lak:106178815"/>
<proteinExistence type="predicted"/>
<dbReference type="RefSeq" id="XP_013417619.1">
    <property type="nucleotide sequence ID" value="XM_013562165.1"/>
</dbReference>
<dbReference type="Proteomes" id="UP000085678">
    <property type="component" value="Unplaced"/>
</dbReference>
<dbReference type="OrthoDB" id="10001404at2759"/>
<name>A0A1S3K5C4_LINAN</name>
<sequence>MQKERKMLASAPLANYHEKRQFRQGQKTATILSNTAGHVTVIPDTTFNDRRTEMRRGIDLPRKRGSREMHRTTMTFETNPVKPDFGSTARKSYSGTRHLPSPEKARGPRYPYLHMSQFDLGTSSRTDWTSTNSRNYFQKDINPASVIHWPTLENKLNMNQGSQMRQVLVQPDNQYTYWTQYSRIHNKLGAVLNPDVPRELRNPPIRKQYNILTGEIVGPAWSEENRRTSGNRVLYGSRRNDEFTPN</sequence>
<evidence type="ECO:0000256" key="1">
    <source>
        <dbReference type="SAM" id="MobiDB-lite"/>
    </source>
</evidence>
<dbReference type="GeneID" id="106178815"/>
<evidence type="ECO:0000313" key="3">
    <source>
        <dbReference type="RefSeq" id="XP_013417619.1"/>
    </source>
</evidence>
<protein>
    <submittedName>
        <fullName evidence="3">Uncharacterized protein LOC106178815</fullName>
    </submittedName>
</protein>
<keyword evidence="2" id="KW-1185">Reference proteome</keyword>
<evidence type="ECO:0000313" key="2">
    <source>
        <dbReference type="Proteomes" id="UP000085678"/>
    </source>
</evidence>
<feature type="region of interest" description="Disordered" evidence="1">
    <location>
        <begin position="77"/>
        <end position="109"/>
    </location>
</feature>
<accession>A0A1S3K5C4</accession>
<dbReference type="InParanoid" id="A0A1S3K5C4"/>
<gene>
    <name evidence="3" type="primary">LOC106178815</name>
</gene>
<organism evidence="2 3">
    <name type="scientific">Lingula anatina</name>
    <name type="common">Brachiopod</name>
    <name type="synonym">Lingula unguis</name>
    <dbReference type="NCBI Taxonomy" id="7574"/>
    <lineage>
        <taxon>Eukaryota</taxon>
        <taxon>Metazoa</taxon>
        <taxon>Spiralia</taxon>
        <taxon>Lophotrochozoa</taxon>
        <taxon>Brachiopoda</taxon>
        <taxon>Linguliformea</taxon>
        <taxon>Lingulata</taxon>
        <taxon>Lingulida</taxon>
        <taxon>Linguloidea</taxon>
        <taxon>Lingulidae</taxon>
        <taxon>Lingula</taxon>
    </lineage>
</organism>
<dbReference type="AlphaFoldDB" id="A0A1S3K5C4"/>
<reference evidence="3" key="1">
    <citation type="submission" date="2025-08" db="UniProtKB">
        <authorList>
            <consortium name="RefSeq"/>
        </authorList>
    </citation>
    <scope>IDENTIFICATION</scope>
    <source>
        <tissue evidence="3">Gonads</tissue>
    </source>
</reference>